<evidence type="ECO:0000313" key="5">
    <source>
        <dbReference type="Proteomes" id="UP001595880"/>
    </source>
</evidence>
<evidence type="ECO:0000256" key="2">
    <source>
        <dbReference type="ARBA" id="ARBA00022977"/>
    </source>
</evidence>
<evidence type="ECO:0000259" key="3">
    <source>
        <dbReference type="Pfam" id="PF02581"/>
    </source>
</evidence>
<dbReference type="PANTHER" id="PTHR20857">
    <property type="entry name" value="THIAMINE-PHOSPHATE PYROPHOSPHORYLASE"/>
    <property type="match status" value="1"/>
</dbReference>
<name>A0ABV8VVY2_9BACI</name>
<comment type="caution">
    <text evidence="4">The sequence shown here is derived from an EMBL/GenBank/DDBJ whole genome shotgun (WGS) entry which is preliminary data.</text>
</comment>
<keyword evidence="5" id="KW-1185">Reference proteome</keyword>
<dbReference type="Pfam" id="PF02581">
    <property type="entry name" value="TMP-TENI"/>
    <property type="match status" value="1"/>
</dbReference>
<proteinExistence type="predicted"/>
<dbReference type="CDD" id="cd00564">
    <property type="entry name" value="TMP_TenI"/>
    <property type="match status" value="1"/>
</dbReference>
<dbReference type="SUPFAM" id="SSF51391">
    <property type="entry name" value="Thiamin phosphate synthase"/>
    <property type="match status" value="1"/>
</dbReference>
<dbReference type="InterPro" id="IPR013785">
    <property type="entry name" value="Aldolase_TIM"/>
</dbReference>
<keyword evidence="2" id="KW-0784">Thiamine biosynthesis</keyword>
<feature type="domain" description="Thiamine phosphate synthase/TenI" evidence="3">
    <location>
        <begin position="20"/>
        <end position="173"/>
    </location>
</feature>
<dbReference type="InterPro" id="IPR036206">
    <property type="entry name" value="ThiamineP_synth_sf"/>
</dbReference>
<gene>
    <name evidence="4" type="ORF">ACFOZ1_12805</name>
</gene>
<evidence type="ECO:0000256" key="1">
    <source>
        <dbReference type="ARBA" id="ARBA00004948"/>
    </source>
</evidence>
<protein>
    <submittedName>
        <fullName evidence="4">Thiamine phosphate synthase</fullName>
    </submittedName>
</protein>
<reference evidence="5" key="1">
    <citation type="journal article" date="2019" name="Int. J. Syst. Evol. Microbiol.">
        <title>The Global Catalogue of Microorganisms (GCM) 10K type strain sequencing project: providing services to taxonomists for standard genome sequencing and annotation.</title>
        <authorList>
            <consortium name="The Broad Institute Genomics Platform"/>
            <consortium name="The Broad Institute Genome Sequencing Center for Infectious Disease"/>
            <person name="Wu L."/>
            <person name="Ma J."/>
        </authorList>
    </citation>
    <scope>NUCLEOTIDE SEQUENCE [LARGE SCALE GENOMIC DNA]</scope>
    <source>
        <strain evidence="5">KACC 14058</strain>
    </source>
</reference>
<dbReference type="EMBL" id="JBHSDV010000004">
    <property type="protein sequence ID" value="MFC4388672.1"/>
    <property type="molecule type" value="Genomic_DNA"/>
</dbReference>
<organism evidence="4 5">
    <name type="scientific">Gracilibacillus marinus</name>
    <dbReference type="NCBI Taxonomy" id="630535"/>
    <lineage>
        <taxon>Bacteria</taxon>
        <taxon>Bacillati</taxon>
        <taxon>Bacillota</taxon>
        <taxon>Bacilli</taxon>
        <taxon>Bacillales</taxon>
        <taxon>Bacillaceae</taxon>
        <taxon>Gracilibacillus</taxon>
    </lineage>
</organism>
<dbReference type="RefSeq" id="WP_390199885.1">
    <property type="nucleotide sequence ID" value="NZ_JBHSDV010000004.1"/>
</dbReference>
<comment type="pathway">
    <text evidence="1">Cofactor biosynthesis; thiamine diphosphate biosynthesis.</text>
</comment>
<accession>A0ABV8VVY2</accession>
<evidence type="ECO:0000313" key="4">
    <source>
        <dbReference type="EMBL" id="MFC4388672.1"/>
    </source>
</evidence>
<sequence>MSNGYLSVRDLHVVMTVEPFIDFFHIREKNKTAKEIYSLVQQLHQLGFPLSKILINDRVDVAAITSVRGTHLAYHSVPVVEVKQKFPKLVCGKSVHDLDEAILAEKEVADYIIYGHIFASTSKKGVAPRGIHSLKEIINCVSIPVIAIGGITPKNVKSVMDCGVQGVAIISSIWEAEFPLQVAKEIYHVVHTL</sequence>
<dbReference type="Gene3D" id="3.20.20.70">
    <property type="entry name" value="Aldolase class I"/>
    <property type="match status" value="1"/>
</dbReference>
<dbReference type="InterPro" id="IPR022998">
    <property type="entry name" value="ThiamineP_synth_TenI"/>
</dbReference>
<dbReference type="PANTHER" id="PTHR20857:SF22">
    <property type="entry name" value="THIAZOLE TAUTOMERASE"/>
    <property type="match status" value="1"/>
</dbReference>
<dbReference type="Proteomes" id="UP001595880">
    <property type="component" value="Unassembled WGS sequence"/>
</dbReference>